<proteinExistence type="predicted"/>
<dbReference type="Proteomes" id="UP001497623">
    <property type="component" value="Unassembled WGS sequence"/>
</dbReference>
<name>A0AAV2RE26_MEGNR</name>
<dbReference type="PANTHER" id="PTHR33050">
    <property type="entry name" value="REVERSE TRANSCRIPTASE DOMAIN-CONTAINING PROTEIN"/>
    <property type="match status" value="1"/>
</dbReference>
<gene>
    <name evidence="1" type="ORF">MNOR_LOCUS23667</name>
</gene>
<protein>
    <recommendedName>
        <fullName evidence="3">RNase H type-1 domain-containing protein</fullName>
    </recommendedName>
</protein>
<dbReference type="PANTHER" id="PTHR33050:SF7">
    <property type="entry name" value="RIBONUCLEASE H"/>
    <property type="match status" value="1"/>
</dbReference>
<organism evidence="1 2">
    <name type="scientific">Meganyctiphanes norvegica</name>
    <name type="common">Northern krill</name>
    <name type="synonym">Thysanopoda norvegica</name>
    <dbReference type="NCBI Taxonomy" id="48144"/>
    <lineage>
        <taxon>Eukaryota</taxon>
        <taxon>Metazoa</taxon>
        <taxon>Ecdysozoa</taxon>
        <taxon>Arthropoda</taxon>
        <taxon>Crustacea</taxon>
        <taxon>Multicrustacea</taxon>
        <taxon>Malacostraca</taxon>
        <taxon>Eumalacostraca</taxon>
        <taxon>Eucarida</taxon>
        <taxon>Euphausiacea</taxon>
        <taxon>Euphausiidae</taxon>
        <taxon>Meganyctiphanes</taxon>
    </lineage>
</organism>
<comment type="caution">
    <text evidence="1">The sequence shown here is derived from an EMBL/GenBank/DDBJ whole genome shotgun (WGS) entry which is preliminary data.</text>
</comment>
<reference evidence="1 2" key="1">
    <citation type="submission" date="2024-05" db="EMBL/GenBank/DDBJ databases">
        <authorList>
            <person name="Wallberg A."/>
        </authorList>
    </citation>
    <scope>NUCLEOTIDE SEQUENCE [LARGE SCALE GENOMIC DNA]</scope>
</reference>
<evidence type="ECO:0008006" key="3">
    <source>
        <dbReference type="Google" id="ProtNLM"/>
    </source>
</evidence>
<feature type="non-terminal residue" evidence="1">
    <location>
        <position position="1"/>
    </location>
</feature>
<dbReference type="EMBL" id="CAXKWB010021072">
    <property type="protein sequence ID" value="CAL4122958.1"/>
    <property type="molecule type" value="Genomic_DNA"/>
</dbReference>
<sequence length="214" mass="24151">DTYVSASDSARIDLLWWSEVGDTLPSRSLSPFEASVEVFCDASLTGWDCWTSDGREAFGVWSSSERRLHINLLECMSVFFAFQCFFKYTFDCGVLFHSDNTTVIAYFNHQGGTVSASICDLVLELLEFCLDRDMQISAVHLPGIKNTKADALSCMEDADHSYSLSHEFFDSLSEAIPFSLKIDCFASRLTFKLPNFFSLYYDPLSSWVNAFSVQ</sequence>
<keyword evidence="2" id="KW-1185">Reference proteome</keyword>
<dbReference type="InterPro" id="IPR052055">
    <property type="entry name" value="Hepadnavirus_pol/RT"/>
</dbReference>
<dbReference type="AlphaFoldDB" id="A0AAV2RE26"/>
<dbReference type="CDD" id="cd09275">
    <property type="entry name" value="RNase_HI_RT_DIRS1"/>
    <property type="match status" value="1"/>
</dbReference>
<evidence type="ECO:0000313" key="2">
    <source>
        <dbReference type="Proteomes" id="UP001497623"/>
    </source>
</evidence>
<evidence type="ECO:0000313" key="1">
    <source>
        <dbReference type="EMBL" id="CAL4122958.1"/>
    </source>
</evidence>
<accession>A0AAV2RE26</accession>